<feature type="transmembrane region" description="Helical" evidence="1">
    <location>
        <begin position="85"/>
        <end position="103"/>
    </location>
</feature>
<sequence>MYLLAHAMAGVLIGLILAAIVRDRRVVLLGALGGVLPDLIDKPLGHIILAETVGYGRLYFHGLTIVTLIAIAGLFIYYHRRSIGLLVLAAGMLSHQILDGMWLRPAGWLWPFLGPIPLLRTPDDFLWDALMRELSQPSEWLFFLLITGLFAYLYRGELKGALARLSGPTIRRLLVVILGLAILAALAVGGRNLL</sequence>
<dbReference type="EMBL" id="FNFT01000005">
    <property type="protein sequence ID" value="SDK19942.1"/>
    <property type="molecule type" value="Genomic_DNA"/>
</dbReference>
<dbReference type="AlphaFoldDB" id="A0A1G8ZXS4"/>
<evidence type="ECO:0000256" key="1">
    <source>
        <dbReference type="SAM" id="Phobius"/>
    </source>
</evidence>
<gene>
    <name evidence="2" type="ORF">SAMN04488571_10571</name>
</gene>
<keyword evidence="1" id="KW-1133">Transmembrane helix</keyword>
<dbReference type="Pfam" id="PF04307">
    <property type="entry name" value="YdjM"/>
    <property type="match status" value="1"/>
</dbReference>
<name>A0A1G8ZXS4_9EURY</name>
<dbReference type="InterPro" id="IPR007404">
    <property type="entry name" value="YdjM-like"/>
</dbReference>
<protein>
    <submittedName>
        <fullName evidence="2">LexA-binding, inner membrane-associated putative hydrolase</fullName>
    </submittedName>
</protein>
<feature type="transmembrane region" description="Helical" evidence="1">
    <location>
        <begin position="170"/>
        <end position="189"/>
    </location>
</feature>
<proteinExistence type="predicted"/>
<keyword evidence="1" id="KW-0472">Membrane</keyword>
<keyword evidence="1" id="KW-0812">Transmembrane</keyword>
<evidence type="ECO:0000313" key="3">
    <source>
        <dbReference type="Proteomes" id="UP000326500"/>
    </source>
</evidence>
<dbReference type="Proteomes" id="UP000326500">
    <property type="component" value="Unassembled WGS sequence"/>
</dbReference>
<dbReference type="RefSeq" id="WP_066957865.1">
    <property type="nucleotide sequence ID" value="NZ_BCNX01000008.1"/>
</dbReference>
<evidence type="ECO:0000313" key="2">
    <source>
        <dbReference type="EMBL" id="SDK19942.1"/>
    </source>
</evidence>
<dbReference type="GO" id="GO:0016787">
    <property type="term" value="F:hydrolase activity"/>
    <property type="evidence" value="ECO:0007669"/>
    <property type="project" value="UniProtKB-KW"/>
</dbReference>
<keyword evidence="2" id="KW-0378">Hydrolase</keyword>
<dbReference type="OrthoDB" id="200338at2157"/>
<dbReference type="STRING" id="2200.GCA_001571405_01641"/>
<feature type="transmembrane region" description="Helical" evidence="1">
    <location>
        <begin position="140"/>
        <end position="158"/>
    </location>
</feature>
<keyword evidence="3" id="KW-1185">Reference proteome</keyword>
<feature type="transmembrane region" description="Helical" evidence="1">
    <location>
        <begin position="58"/>
        <end position="78"/>
    </location>
</feature>
<organism evidence="2 3">
    <name type="scientific">Methanoculleus thermophilus</name>
    <dbReference type="NCBI Taxonomy" id="2200"/>
    <lineage>
        <taxon>Archaea</taxon>
        <taxon>Methanobacteriati</taxon>
        <taxon>Methanobacteriota</taxon>
        <taxon>Stenosarchaea group</taxon>
        <taxon>Methanomicrobia</taxon>
        <taxon>Methanomicrobiales</taxon>
        <taxon>Methanomicrobiaceae</taxon>
        <taxon>Methanoculleus</taxon>
    </lineage>
</organism>
<accession>A0A1G8ZXS4</accession>
<reference evidence="2 3" key="1">
    <citation type="submission" date="2016-10" db="EMBL/GenBank/DDBJ databases">
        <authorList>
            <person name="Varghese N."/>
            <person name="Submissions S."/>
        </authorList>
    </citation>
    <scope>NUCLEOTIDE SEQUENCE [LARGE SCALE GENOMIC DNA]</scope>
    <source>
        <strain evidence="2 3">DSM 2373</strain>
    </source>
</reference>